<evidence type="ECO:0000256" key="7">
    <source>
        <dbReference type="ARBA" id="ARBA00022679"/>
    </source>
</evidence>
<feature type="transmembrane region" description="Helical" evidence="16">
    <location>
        <begin position="340"/>
        <end position="363"/>
    </location>
</feature>
<dbReference type="PROSITE" id="PS51098">
    <property type="entry name" value="PTS_EIIB_TYPE_1"/>
    <property type="match status" value="2"/>
</dbReference>
<dbReference type="PROSITE" id="PS51103">
    <property type="entry name" value="PTS_EIIC_TYPE_1"/>
    <property type="match status" value="1"/>
</dbReference>
<comment type="caution">
    <text evidence="19">The sequence shown here is derived from an EMBL/GenBank/DDBJ whole genome shotgun (WGS) entry which is preliminary data.</text>
</comment>
<feature type="transmembrane region" description="Helical" evidence="16">
    <location>
        <begin position="144"/>
        <end position="163"/>
    </location>
</feature>
<evidence type="ECO:0000256" key="4">
    <source>
        <dbReference type="ARBA" id="ARBA00022448"/>
    </source>
</evidence>
<evidence type="ECO:0000256" key="12">
    <source>
        <dbReference type="ARBA" id="ARBA00023136"/>
    </source>
</evidence>
<dbReference type="InterPro" id="IPR013013">
    <property type="entry name" value="PTS_EIIC_1"/>
</dbReference>
<evidence type="ECO:0000256" key="13">
    <source>
        <dbReference type="ARBA" id="ARBA00032303"/>
    </source>
</evidence>
<dbReference type="SUPFAM" id="SSF55604">
    <property type="entry name" value="Glucose permease domain IIB"/>
    <property type="match status" value="2"/>
</dbReference>
<dbReference type="InterPro" id="IPR036878">
    <property type="entry name" value="Glu_permease_IIB"/>
</dbReference>
<feature type="domain" description="PTS EIIB type-1" evidence="17">
    <location>
        <begin position="443"/>
        <end position="524"/>
    </location>
</feature>
<evidence type="ECO:0000256" key="16">
    <source>
        <dbReference type="SAM" id="Phobius"/>
    </source>
</evidence>
<dbReference type="InterPro" id="IPR001996">
    <property type="entry name" value="PTS_IIB_1"/>
</dbReference>
<dbReference type="Gene3D" id="3.30.1360.60">
    <property type="entry name" value="Glucose permease domain IIB"/>
    <property type="match status" value="2"/>
</dbReference>
<sequence>MFGNLFASLQKAGKALMLPVSVLPVAGIMLGFGAADLSPVFQSNIPGFLLTIQHLLKVAGESVFDQMPLLFAVGVALGFTKNDGVSALSAIVGYGIMSASIVVAGPAFNEIFFNYDVIRIAAEMEAAKAADPTLPAPAVSVANIFNTGVLGGIIVGGIAAWSFNRYYNIRLPEYLGFFAGKRFVPIMTGFLSLFVGIFLAIVWPPIGTGIKVFSDWAASGNPVVAFGVYGLVERSLLPFGLHHIWNAAFFYEAGSCVNSDGEPLRGIMTCFLFADDASRAAGNGFGQLAGGFLFKMFGLPAAAIAIALAAKPENRKKVLGIMISAALTSFLTGITEPIEFAFLFLAPLLYAVHAVLAGSAYVITNSLGIVHGHTFSNGFIDFALLSSKSENIILLVLMGLIYAAIYFIVFTFMIRAFNLKTPGREDDDGSAAEPQVKSSKNGKSIAADLVAAFGGKSNITNLDACITRLRVSVKDSAIVNQDQLKALGAKGVIMVAGGVQAIFGTQSDNLKSEMDEWMQQDHSGSMAEELVKAFGGKANITNLDACITRLRVSVNDASLVNEDKLKQLGAKAVIIVAGGVQAIFGTQSDNLKNEMDAWLENN</sequence>
<dbReference type="RefSeq" id="WP_385878345.1">
    <property type="nucleotide sequence ID" value="NZ_JBHLXE010000111.1"/>
</dbReference>
<proteinExistence type="predicted"/>
<accession>A0ABV6CDD4</accession>
<evidence type="ECO:0000256" key="6">
    <source>
        <dbReference type="ARBA" id="ARBA00022597"/>
    </source>
</evidence>
<gene>
    <name evidence="19" type="primary">ptsG</name>
    <name evidence="19" type="ORF">ACFFIT_13075</name>
</gene>
<dbReference type="NCBIfam" id="TIGR02002">
    <property type="entry name" value="PTS-II-BC-glcB"/>
    <property type="match status" value="1"/>
</dbReference>
<feature type="transmembrane region" description="Helical" evidence="16">
    <location>
        <begin position="392"/>
        <end position="414"/>
    </location>
</feature>
<keyword evidence="6 19" id="KW-0762">Sugar transport</keyword>
<keyword evidence="4" id="KW-0813">Transport</keyword>
<dbReference type="InterPro" id="IPR011299">
    <property type="entry name" value="PTS_IIBC_glc"/>
</dbReference>
<evidence type="ECO:0000256" key="11">
    <source>
        <dbReference type="ARBA" id="ARBA00022989"/>
    </source>
</evidence>
<feature type="transmembrane region" description="Helical" evidence="16">
    <location>
        <begin position="183"/>
        <end position="206"/>
    </location>
</feature>
<evidence type="ECO:0000259" key="17">
    <source>
        <dbReference type="PROSITE" id="PS51098"/>
    </source>
</evidence>
<feature type="transmembrane region" description="Helical" evidence="16">
    <location>
        <begin position="292"/>
        <end position="310"/>
    </location>
</feature>
<keyword evidence="7 19" id="KW-0808">Transferase</keyword>
<evidence type="ECO:0000313" key="19">
    <source>
        <dbReference type="EMBL" id="MFC0181005.1"/>
    </source>
</evidence>
<dbReference type="PANTHER" id="PTHR30009:SF20">
    <property type="entry name" value="PTS SYSTEM GLUCOSE-SPECIFIC EIICB COMPONENT-RELATED"/>
    <property type="match status" value="1"/>
</dbReference>
<name>A0ABV6CDD4_9GAMM</name>
<comment type="subcellular location">
    <subcellularLocation>
        <location evidence="1">Cell membrane</location>
        <topology evidence="1">Multi-pass membrane protein</topology>
    </subcellularLocation>
</comment>
<organism evidence="19 20">
    <name type="scientific">Thorsellia kenyensis</name>
    <dbReference type="NCBI Taxonomy" id="1549888"/>
    <lineage>
        <taxon>Bacteria</taxon>
        <taxon>Pseudomonadati</taxon>
        <taxon>Pseudomonadota</taxon>
        <taxon>Gammaproteobacteria</taxon>
        <taxon>Enterobacterales</taxon>
        <taxon>Thorselliaceae</taxon>
        <taxon>Thorsellia</taxon>
    </lineage>
</organism>
<feature type="domain" description="PTS EIIB type-1" evidence="17">
    <location>
        <begin position="524"/>
        <end position="602"/>
    </location>
</feature>
<feature type="transmembrane region" description="Helical" evidence="16">
    <location>
        <begin position="317"/>
        <end position="334"/>
    </location>
</feature>
<dbReference type="PANTHER" id="PTHR30009">
    <property type="entry name" value="CYTOCHROME C-TYPE SYNTHESIS PROTEIN AND PTS TRANSMEMBRANE COMPONENT"/>
    <property type="match status" value="1"/>
</dbReference>
<keyword evidence="12 16" id="KW-0472">Membrane</keyword>
<evidence type="ECO:0000259" key="18">
    <source>
        <dbReference type="PROSITE" id="PS51103"/>
    </source>
</evidence>
<dbReference type="EMBL" id="JBHLXE010000111">
    <property type="protein sequence ID" value="MFC0181005.1"/>
    <property type="molecule type" value="Genomic_DNA"/>
</dbReference>
<keyword evidence="11 16" id="KW-1133">Transmembrane helix</keyword>
<evidence type="ECO:0000256" key="15">
    <source>
        <dbReference type="PROSITE-ProRule" id="PRU00421"/>
    </source>
</evidence>
<protein>
    <recommendedName>
        <fullName evidence="3">PTS system glucose-specific EIICB component</fullName>
        <ecNumber evidence="2">2.7.1.199</ecNumber>
    </recommendedName>
    <alternativeName>
        <fullName evidence="13">EIICB-Glc</fullName>
    </alternativeName>
</protein>
<dbReference type="InterPro" id="IPR003352">
    <property type="entry name" value="PTS_EIIC"/>
</dbReference>
<evidence type="ECO:0000256" key="8">
    <source>
        <dbReference type="ARBA" id="ARBA00022683"/>
    </source>
</evidence>
<dbReference type="EC" id="2.7.1.199" evidence="2"/>
<evidence type="ECO:0000256" key="5">
    <source>
        <dbReference type="ARBA" id="ARBA00022475"/>
    </source>
</evidence>
<evidence type="ECO:0000256" key="9">
    <source>
        <dbReference type="ARBA" id="ARBA00022692"/>
    </source>
</evidence>
<feature type="transmembrane region" description="Helical" evidence="16">
    <location>
        <begin position="87"/>
        <end position="108"/>
    </location>
</feature>
<keyword evidence="9 16" id="KW-0812">Transmembrane</keyword>
<dbReference type="PROSITE" id="PS01035">
    <property type="entry name" value="PTS_EIIB_TYPE_1_CYS"/>
    <property type="match status" value="2"/>
</dbReference>
<keyword evidence="10" id="KW-0418">Kinase</keyword>
<dbReference type="NCBIfam" id="TIGR00826">
    <property type="entry name" value="EIIB_glc"/>
    <property type="match status" value="2"/>
</dbReference>
<evidence type="ECO:0000256" key="1">
    <source>
        <dbReference type="ARBA" id="ARBA00004651"/>
    </source>
</evidence>
<keyword evidence="5" id="KW-1003">Cell membrane</keyword>
<evidence type="ECO:0000256" key="10">
    <source>
        <dbReference type="ARBA" id="ARBA00022777"/>
    </source>
</evidence>
<evidence type="ECO:0000313" key="20">
    <source>
        <dbReference type="Proteomes" id="UP001589758"/>
    </source>
</evidence>
<dbReference type="InterPro" id="IPR018113">
    <property type="entry name" value="PTrfase_EIIB_Cys"/>
</dbReference>
<dbReference type="Proteomes" id="UP001589758">
    <property type="component" value="Unassembled WGS sequence"/>
</dbReference>
<evidence type="ECO:0000256" key="2">
    <source>
        <dbReference type="ARBA" id="ARBA00011910"/>
    </source>
</evidence>
<keyword evidence="20" id="KW-1185">Reference proteome</keyword>
<evidence type="ECO:0000256" key="3">
    <source>
        <dbReference type="ARBA" id="ARBA00021468"/>
    </source>
</evidence>
<dbReference type="Pfam" id="PF02378">
    <property type="entry name" value="PTS_EIIC"/>
    <property type="match status" value="1"/>
</dbReference>
<keyword evidence="8" id="KW-0598">Phosphotransferase system</keyword>
<dbReference type="NCBIfam" id="NF008301">
    <property type="entry name" value="PRK11089.1"/>
    <property type="match status" value="1"/>
</dbReference>
<reference evidence="19 20" key="1">
    <citation type="submission" date="2024-09" db="EMBL/GenBank/DDBJ databases">
        <authorList>
            <person name="Sun Q."/>
            <person name="Mori K."/>
        </authorList>
    </citation>
    <scope>NUCLEOTIDE SEQUENCE [LARGE SCALE GENOMIC DNA]</scope>
    <source>
        <strain evidence="19 20">CCM 8545</strain>
    </source>
</reference>
<feature type="active site" description="Phosphocysteine intermediate; for EIIB activity" evidence="15">
    <location>
        <position position="465"/>
    </location>
</feature>
<dbReference type="CDD" id="cd00212">
    <property type="entry name" value="PTS_IIB_glc"/>
    <property type="match status" value="2"/>
</dbReference>
<comment type="catalytic activity">
    <reaction evidence="14">
        <text>N(pros)-phospho-L-histidyl-[protein] + D-glucose(out) = D-glucose 6-phosphate(in) + L-histidyl-[protein]</text>
        <dbReference type="Rhea" id="RHEA:33367"/>
        <dbReference type="Rhea" id="RHEA-COMP:9745"/>
        <dbReference type="Rhea" id="RHEA-COMP:9746"/>
        <dbReference type="ChEBI" id="CHEBI:4167"/>
        <dbReference type="ChEBI" id="CHEBI:29979"/>
        <dbReference type="ChEBI" id="CHEBI:61548"/>
        <dbReference type="ChEBI" id="CHEBI:64837"/>
        <dbReference type="EC" id="2.7.1.199"/>
    </reaction>
</comment>
<feature type="transmembrane region" description="Helical" evidence="16">
    <location>
        <begin position="12"/>
        <end position="35"/>
    </location>
</feature>
<evidence type="ECO:0000256" key="14">
    <source>
        <dbReference type="ARBA" id="ARBA00047336"/>
    </source>
</evidence>
<feature type="active site" description="Phosphocysteine intermediate; for EIIB activity" evidence="15">
    <location>
        <position position="546"/>
    </location>
</feature>
<dbReference type="InterPro" id="IPR050429">
    <property type="entry name" value="PTS_Glucose_EIICBA"/>
</dbReference>
<feature type="domain" description="PTS EIIC type-1" evidence="18">
    <location>
        <begin position="3"/>
        <end position="426"/>
    </location>
</feature>
<dbReference type="GO" id="GO:0016740">
    <property type="term" value="F:transferase activity"/>
    <property type="evidence" value="ECO:0007669"/>
    <property type="project" value="UniProtKB-KW"/>
</dbReference>
<dbReference type="Pfam" id="PF00367">
    <property type="entry name" value="PTS_EIIB"/>
    <property type="match status" value="2"/>
</dbReference>